<protein>
    <submittedName>
        <fullName evidence="2">Esterase</fullName>
    </submittedName>
</protein>
<comment type="caution">
    <text evidence="2">The sequence shown here is derived from an EMBL/GenBank/DDBJ whole genome shotgun (WGS) entry which is preliminary data.</text>
</comment>
<dbReference type="PANTHER" id="PTHR48098">
    <property type="entry name" value="ENTEROCHELIN ESTERASE-RELATED"/>
    <property type="match status" value="1"/>
</dbReference>
<sequence length="391" mass="43098">MHLSKQNLIAGITGLTLFAGTCLYAPSVLAQAPQRTPTPNDTLKSPNVLADKRVLIQIYAPKASEVIVAGDFLNGAKPVNLNKNEQGVWSAAIGPLTPDYYTYTLIVDGVRTIDPKNAVIKQGIASLENVLVVPGSETAFQDNKAVPHGEVREVWYSSNTLGMMRRMHVYTPPGYEAGKGKYPVFYLLHGGGDDDTGWNSIGRAGFIVDNLLAAGKAKPMIVVMPNGSMPARPTDSPDMMQRMSSMRALFADELLKDIMPLVEKTYRVNTAPENRALAGLSMGGFQTLDVTLSRPELFNYVGVFSSGFFGNTIDEAETKYAKALNDPNFNKGKKVFWVGIGKDDFVMDANKKTLALLDKHQIKYQYKETSGGHTWINWRQYLNEYVPMLFK</sequence>
<dbReference type="PANTHER" id="PTHR48098:SF1">
    <property type="entry name" value="DIACYLGLYCEROL ACYLTRANSFERASE_MYCOLYLTRANSFERASE AG85A"/>
    <property type="match status" value="1"/>
</dbReference>
<dbReference type="InterPro" id="IPR029058">
    <property type="entry name" value="AB_hydrolase_fold"/>
</dbReference>
<dbReference type="GO" id="GO:0016747">
    <property type="term" value="F:acyltransferase activity, transferring groups other than amino-acyl groups"/>
    <property type="evidence" value="ECO:0007669"/>
    <property type="project" value="TreeGrafter"/>
</dbReference>
<dbReference type="Gene3D" id="3.40.50.1820">
    <property type="entry name" value="alpha/beta hydrolase"/>
    <property type="match status" value="1"/>
</dbReference>
<dbReference type="Gene3D" id="2.60.40.10">
    <property type="entry name" value="Immunoglobulins"/>
    <property type="match status" value="1"/>
</dbReference>
<dbReference type="InterPro" id="IPR013783">
    <property type="entry name" value="Ig-like_fold"/>
</dbReference>
<dbReference type="InterPro" id="IPR000801">
    <property type="entry name" value="Esterase-like"/>
</dbReference>
<dbReference type="SUPFAM" id="SSF81296">
    <property type="entry name" value="E set domains"/>
    <property type="match status" value="1"/>
</dbReference>
<dbReference type="InterPro" id="IPR004193">
    <property type="entry name" value="Glyco_hydro_13_N"/>
</dbReference>
<keyword evidence="3" id="KW-1185">Reference proteome</keyword>
<dbReference type="CDD" id="cd11294">
    <property type="entry name" value="E_set_Esterase_like_N"/>
    <property type="match status" value="1"/>
</dbReference>
<reference evidence="2" key="1">
    <citation type="submission" date="2020-09" db="EMBL/GenBank/DDBJ databases">
        <authorList>
            <person name="Kim M.K."/>
        </authorList>
    </citation>
    <scope>NUCLEOTIDE SEQUENCE</scope>
    <source>
        <strain evidence="2">BT702</strain>
    </source>
</reference>
<dbReference type="Pfam" id="PF02922">
    <property type="entry name" value="CBM_48"/>
    <property type="match status" value="1"/>
</dbReference>
<accession>A0A926XXS8</accession>
<evidence type="ECO:0000313" key="2">
    <source>
        <dbReference type="EMBL" id="MBD2702697.1"/>
    </source>
</evidence>
<dbReference type="Proteomes" id="UP000598820">
    <property type="component" value="Unassembled WGS sequence"/>
</dbReference>
<evidence type="ECO:0000313" key="3">
    <source>
        <dbReference type="Proteomes" id="UP000598820"/>
    </source>
</evidence>
<proteinExistence type="predicted"/>
<feature type="domain" description="Glycoside hydrolase family 13 N-terminal" evidence="1">
    <location>
        <begin position="50"/>
        <end position="108"/>
    </location>
</feature>
<dbReference type="AlphaFoldDB" id="A0A926XXS8"/>
<dbReference type="RefSeq" id="WP_190888546.1">
    <property type="nucleotide sequence ID" value="NZ_JACWZY010000016.1"/>
</dbReference>
<organism evidence="2 3">
    <name type="scientific">Spirosoma profusum</name>
    <dbReference type="NCBI Taxonomy" id="2771354"/>
    <lineage>
        <taxon>Bacteria</taxon>
        <taxon>Pseudomonadati</taxon>
        <taxon>Bacteroidota</taxon>
        <taxon>Cytophagia</taxon>
        <taxon>Cytophagales</taxon>
        <taxon>Cytophagaceae</taxon>
        <taxon>Spirosoma</taxon>
    </lineage>
</organism>
<dbReference type="InterPro" id="IPR050583">
    <property type="entry name" value="Mycobacterial_A85_antigen"/>
</dbReference>
<dbReference type="Pfam" id="PF00756">
    <property type="entry name" value="Esterase"/>
    <property type="match status" value="1"/>
</dbReference>
<evidence type="ECO:0000259" key="1">
    <source>
        <dbReference type="Pfam" id="PF02922"/>
    </source>
</evidence>
<gene>
    <name evidence="2" type="ORF">IC229_18770</name>
</gene>
<dbReference type="SUPFAM" id="SSF53474">
    <property type="entry name" value="alpha/beta-Hydrolases"/>
    <property type="match status" value="1"/>
</dbReference>
<dbReference type="EMBL" id="JACWZY010000016">
    <property type="protein sequence ID" value="MBD2702697.1"/>
    <property type="molecule type" value="Genomic_DNA"/>
</dbReference>
<dbReference type="GO" id="GO:0004553">
    <property type="term" value="F:hydrolase activity, hydrolyzing O-glycosyl compounds"/>
    <property type="evidence" value="ECO:0007669"/>
    <property type="project" value="InterPro"/>
</dbReference>
<dbReference type="InterPro" id="IPR014756">
    <property type="entry name" value="Ig_E-set"/>
</dbReference>
<dbReference type="GO" id="GO:0005975">
    <property type="term" value="P:carbohydrate metabolic process"/>
    <property type="evidence" value="ECO:0007669"/>
    <property type="project" value="InterPro"/>
</dbReference>
<name>A0A926XXS8_9BACT</name>